<organism evidence="3 4">
    <name type="scientific">Marmota monax</name>
    <name type="common">Woodchuck</name>
    <dbReference type="NCBI Taxonomy" id="9995"/>
    <lineage>
        <taxon>Eukaryota</taxon>
        <taxon>Metazoa</taxon>
        <taxon>Chordata</taxon>
        <taxon>Craniata</taxon>
        <taxon>Vertebrata</taxon>
        <taxon>Euteleostomi</taxon>
        <taxon>Mammalia</taxon>
        <taxon>Eutheria</taxon>
        <taxon>Euarchontoglires</taxon>
        <taxon>Glires</taxon>
        <taxon>Rodentia</taxon>
        <taxon>Sciuromorpha</taxon>
        <taxon>Sciuridae</taxon>
        <taxon>Xerinae</taxon>
        <taxon>Marmotini</taxon>
        <taxon>Marmota</taxon>
    </lineage>
</organism>
<gene>
    <name evidence="2" type="ORF">GHT09_000064</name>
    <name evidence="3" type="ORF">MONAX_5E014858</name>
</gene>
<dbReference type="EMBL" id="CABDUW010000244">
    <property type="protein sequence ID" value="VTJ63897.1"/>
    <property type="molecule type" value="Genomic_DNA"/>
</dbReference>
<dbReference type="Proteomes" id="UP000335636">
    <property type="component" value="Unassembled WGS sequence"/>
</dbReference>
<reference evidence="2" key="2">
    <citation type="submission" date="2020-08" db="EMBL/GenBank/DDBJ databases">
        <authorList>
            <person name="Shumante A."/>
            <person name="Zimin A.V."/>
            <person name="Puiu D."/>
            <person name="Salzberg S.L."/>
        </authorList>
    </citation>
    <scope>NUCLEOTIDE SEQUENCE</scope>
    <source>
        <strain evidence="2">WC2-LM</strain>
        <tissue evidence="2">Liver</tissue>
    </source>
</reference>
<accession>A0A5E4B2F3</accession>
<dbReference type="Proteomes" id="UP000662637">
    <property type="component" value="Unassembled WGS sequence"/>
</dbReference>
<feature type="compositionally biased region" description="Low complexity" evidence="1">
    <location>
        <begin position="64"/>
        <end position="75"/>
    </location>
</feature>
<reference evidence="3 4" key="1">
    <citation type="submission" date="2019-04" db="EMBL/GenBank/DDBJ databases">
        <authorList>
            <person name="Alioto T."/>
            <person name="Alioto T."/>
        </authorList>
    </citation>
    <scope>NUCLEOTIDE SEQUENCE [LARGE SCALE GENOMIC DNA]</scope>
</reference>
<evidence type="ECO:0000313" key="3">
    <source>
        <dbReference type="EMBL" id="VTJ63897.1"/>
    </source>
</evidence>
<dbReference type="EMBL" id="WJEC01000004">
    <property type="protein sequence ID" value="KAF7487552.1"/>
    <property type="molecule type" value="Genomic_DNA"/>
</dbReference>
<protein>
    <submittedName>
        <fullName evidence="3">Uncharacterized protein</fullName>
    </submittedName>
</protein>
<evidence type="ECO:0000256" key="1">
    <source>
        <dbReference type="SAM" id="MobiDB-lite"/>
    </source>
</evidence>
<name>A0A5E4B2F3_MARMO</name>
<feature type="region of interest" description="Disordered" evidence="1">
    <location>
        <begin position="50"/>
        <end position="86"/>
    </location>
</feature>
<keyword evidence="4" id="KW-1185">Reference proteome</keyword>
<evidence type="ECO:0000313" key="2">
    <source>
        <dbReference type="EMBL" id="KAF7487552.1"/>
    </source>
</evidence>
<dbReference type="AlphaFoldDB" id="A0A5E4B2F3"/>
<sequence length="86" mass="9158">MRRNSETLGTLKLNDKVCPSLFLPARTRKLGIRRNTLKATHVRKPIPSGFPQAGGWVGEQPRVGGTAPLAAGTATDKNSLIGGTHI</sequence>
<proteinExistence type="predicted"/>
<evidence type="ECO:0000313" key="4">
    <source>
        <dbReference type="Proteomes" id="UP000335636"/>
    </source>
</evidence>